<name>D5SRI2_PLAL2</name>
<gene>
    <name evidence="2" type="ordered locus">Plim_2853</name>
</gene>
<feature type="compositionally biased region" description="Polar residues" evidence="1">
    <location>
        <begin position="1"/>
        <end position="17"/>
    </location>
</feature>
<dbReference type="HOGENOM" id="CLU_2863972_0_0_0"/>
<reference evidence="2 3" key="1">
    <citation type="journal article" date="2010" name="Stand. Genomic Sci.">
        <title>Complete genome sequence of Planctomyces limnophilus type strain (Mu 290).</title>
        <authorList>
            <person name="Labutti K."/>
            <person name="Sikorski J."/>
            <person name="Schneider S."/>
            <person name="Nolan M."/>
            <person name="Lucas S."/>
            <person name="Glavina Del Rio T."/>
            <person name="Tice H."/>
            <person name="Cheng J.F."/>
            <person name="Goodwin L."/>
            <person name="Pitluck S."/>
            <person name="Liolios K."/>
            <person name="Ivanova N."/>
            <person name="Mavromatis K."/>
            <person name="Mikhailova N."/>
            <person name="Pati A."/>
            <person name="Chen A."/>
            <person name="Palaniappan K."/>
            <person name="Land M."/>
            <person name="Hauser L."/>
            <person name="Chang Y.J."/>
            <person name="Jeffries C.D."/>
            <person name="Tindall B.J."/>
            <person name="Rohde M."/>
            <person name="Goker M."/>
            <person name="Woyke T."/>
            <person name="Bristow J."/>
            <person name="Eisen J.A."/>
            <person name="Markowitz V."/>
            <person name="Hugenholtz P."/>
            <person name="Kyrpides N.C."/>
            <person name="Klenk H.P."/>
            <person name="Lapidus A."/>
        </authorList>
    </citation>
    <scope>NUCLEOTIDE SEQUENCE [LARGE SCALE GENOMIC DNA]</scope>
    <source>
        <strain evidence="3">ATCC 43296 / DSM 3776 / IFAM 1008 / Mu 290</strain>
    </source>
</reference>
<accession>D5SRI2</accession>
<dbReference type="EMBL" id="CP001744">
    <property type="protein sequence ID" value="ADG68675.1"/>
    <property type="molecule type" value="Genomic_DNA"/>
</dbReference>
<organism evidence="2 3">
    <name type="scientific">Planctopirus limnophila (strain ATCC 43296 / DSM 3776 / IFAM 1008 / Mu 290)</name>
    <name type="common">Planctomyces limnophilus</name>
    <dbReference type="NCBI Taxonomy" id="521674"/>
    <lineage>
        <taxon>Bacteria</taxon>
        <taxon>Pseudomonadati</taxon>
        <taxon>Planctomycetota</taxon>
        <taxon>Planctomycetia</taxon>
        <taxon>Planctomycetales</taxon>
        <taxon>Planctomycetaceae</taxon>
        <taxon>Planctopirus</taxon>
    </lineage>
</organism>
<proteinExistence type="predicted"/>
<dbReference type="AlphaFoldDB" id="D5SRI2"/>
<dbReference type="Proteomes" id="UP000002220">
    <property type="component" value="Chromosome"/>
</dbReference>
<protein>
    <submittedName>
        <fullName evidence="2">Uncharacterized protein</fullName>
    </submittedName>
</protein>
<dbReference type="KEGG" id="plm:Plim_2853"/>
<keyword evidence="3" id="KW-1185">Reference proteome</keyword>
<evidence type="ECO:0000313" key="3">
    <source>
        <dbReference type="Proteomes" id="UP000002220"/>
    </source>
</evidence>
<feature type="region of interest" description="Disordered" evidence="1">
    <location>
        <begin position="1"/>
        <end position="20"/>
    </location>
</feature>
<sequence length="64" mass="7367">MQRQRNAPTLPLSQPSRTSREISEFQFILSRSREVLQDDQPAVLTRTFVLFANFVVNSVSCLIK</sequence>
<evidence type="ECO:0000256" key="1">
    <source>
        <dbReference type="SAM" id="MobiDB-lite"/>
    </source>
</evidence>
<evidence type="ECO:0000313" key="2">
    <source>
        <dbReference type="EMBL" id="ADG68675.1"/>
    </source>
</evidence>